<dbReference type="EMBL" id="NDIQ01000022">
    <property type="protein sequence ID" value="PRT55800.1"/>
    <property type="molecule type" value="Genomic_DNA"/>
</dbReference>
<dbReference type="GO" id="GO:0005763">
    <property type="term" value="C:mitochondrial small ribosomal subunit"/>
    <property type="evidence" value="ECO:0007669"/>
    <property type="project" value="TreeGrafter"/>
</dbReference>
<reference evidence="5 6" key="1">
    <citation type="submission" date="2017-04" db="EMBL/GenBank/DDBJ databases">
        <title>Genome sequencing of [Candida] sorbophila.</title>
        <authorList>
            <person name="Ahn J.O."/>
        </authorList>
    </citation>
    <scope>NUCLEOTIDE SEQUENCE [LARGE SCALE GENOMIC DNA]</scope>
    <source>
        <strain evidence="5 6">DS02</strain>
    </source>
</reference>
<evidence type="ECO:0000313" key="5">
    <source>
        <dbReference type="EMBL" id="PRT55800.1"/>
    </source>
</evidence>
<keyword evidence="2 5" id="KW-0689">Ribosomal protein</keyword>
<dbReference type="NCBIfam" id="NF006477">
    <property type="entry name" value="PRK08881.1"/>
    <property type="match status" value="1"/>
</dbReference>
<evidence type="ECO:0000256" key="2">
    <source>
        <dbReference type="ARBA" id="ARBA00022980"/>
    </source>
</evidence>
<evidence type="ECO:0000256" key="1">
    <source>
        <dbReference type="ARBA" id="ARBA00009083"/>
    </source>
</evidence>
<dbReference type="OrthoDB" id="413436at2759"/>
<dbReference type="Proteomes" id="UP000238350">
    <property type="component" value="Unassembled WGS sequence"/>
</dbReference>
<dbReference type="Gene3D" id="1.10.287.1480">
    <property type="match status" value="1"/>
</dbReference>
<protein>
    <recommendedName>
        <fullName evidence="4">37S ribosomal protein MRP2, mitochondrial</fullName>
    </recommendedName>
</protein>
<dbReference type="GeneID" id="36517168"/>
<dbReference type="AlphaFoldDB" id="A0A2T0FLE9"/>
<dbReference type="PANTHER" id="PTHR19836">
    <property type="entry name" value="30S RIBOSOMAL PROTEIN S14"/>
    <property type="match status" value="1"/>
</dbReference>
<dbReference type="PROSITE" id="PS00527">
    <property type="entry name" value="RIBOSOMAL_S14"/>
    <property type="match status" value="1"/>
</dbReference>
<organism evidence="5 6">
    <name type="scientific">Wickerhamiella sorbophila</name>
    <dbReference type="NCBI Taxonomy" id="45607"/>
    <lineage>
        <taxon>Eukaryota</taxon>
        <taxon>Fungi</taxon>
        <taxon>Dikarya</taxon>
        <taxon>Ascomycota</taxon>
        <taxon>Saccharomycotina</taxon>
        <taxon>Dipodascomycetes</taxon>
        <taxon>Dipodascales</taxon>
        <taxon>Trichomonascaceae</taxon>
        <taxon>Wickerhamiella</taxon>
    </lineage>
</organism>
<comment type="similarity">
    <text evidence="1">Belongs to the universal ribosomal protein uS14 family.</text>
</comment>
<name>A0A2T0FLE9_9ASCO</name>
<dbReference type="InterPro" id="IPR001209">
    <property type="entry name" value="Ribosomal_uS14"/>
</dbReference>
<dbReference type="InterPro" id="IPR018271">
    <property type="entry name" value="Ribosomal_uS14_CS"/>
</dbReference>
<dbReference type="RefSeq" id="XP_024665745.1">
    <property type="nucleotide sequence ID" value="XM_024809977.1"/>
</dbReference>
<dbReference type="PANTHER" id="PTHR19836:SF19">
    <property type="entry name" value="SMALL RIBOSOMAL SUBUNIT PROTEIN US14M"/>
    <property type="match status" value="1"/>
</dbReference>
<dbReference type="SUPFAM" id="SSF57716">
    <property type="entry name" value="Glucocorticoid receptor-like (DNA-binding domain)"/>
    <property type="match status" value="1"/>
</dbReference>
<dbReference type="GO" id="GO:0003735">
    <property type="term" value="F:structural constituent of ribosome"/>
    <property type="evidence" value="ECO:0007669"/>
    <property type="project" value="InterPro"/>
</dbReference>
<dbReference type="STRING" id="45607.A0A2T0FLE9"/>
<dbReference type="GO" id="GO:0006412">
    <property type="term" value="P:translation"/>
    <property type="evidence" value="ECO:0007669"/>
    <property type="project" value="InterPro"/>
</dbReference>
<sequence>MPPRFPGLKQVPLPGGPKNTTYIIRDNYKRHMYAENEVARKALKYLAHNTSLPMKTRLEAQLQLHQMPHYTRPTEIKNRCIESGYGRSVIKEFRVCRIKFRELALKGELPGVRSSSW</sequence>
<evidence type="ECO:0000256" key="3">
    <source>
        <dbReference type="ARBA" id="ARBA00023274"/>
    </source>
</evidence>
<keyword evidence="3" id="KW-0687">Ribonucleoprotein</keyword>
<evidence type="ECO:0000313" key="6">
    <source>
        <dbReference type="Proteomes" id="UP000238350"/>
    </source>
</evidence>
<evidence type="ECO:0000256" key="4">
    <source>
        <dbReference type="ARBA" id="ARBA00076896"/>
    </source>
</evidence>
<gene>
    <name evidence="5" type="ORF">B9G98_03420</name>
</gene>
<accession>A0A2T0FLE9</accession>
<dbReference type="Pfam" id="PF00253">
    <property type="entry name" value="Ribosomal_S14"/>
    <property type="match status" value="1"/>
</dbReference>
<proteinExistence type="inferred from homology"/>
<dbReference type="FunFam" id="1.10.287.1480:FF:000001">
    <property type="entry name" value="30S ribosomal protein S14"/>
    <property type="match status" value="1"/>
</dbReference>
<comment type="caution">
    <text evidence="5">The sequence shown here is derived from an EMBL/GenBank/DDBJ whole genome shotgun (WGS) entry which is preliminary data.</text>
</comment>
<keyword evidence="6" id="KW-1185">Reference proteome</keyword>